<dbReference type="AlphaFoldDB" id="A0AA39VZ18"/>
<protein>
    <submittedName>
        <fullName evidence="1">Uncharacterized protein</fullName>
    </submittedName>
</protein>
<name>A0AA39VZ18_ACESA</name>
<dbReference type="InterPro" id="IPR043128">
    <property type="entry name" value="Rev_trsase/Diguanyl_cyclase"/>
</dbReference>
<evidence type="ECO:0000313" key="1">
    <source>
        <dbReference type="EMBL" id="KAK0598287.1"/>
    </source>
</evidence>
<sequence length="261" mass="29965">MPDQKTLQRFLGCINYATAHYLLHMGVLKAPLQEKMKKKNSKNGWNWNPEDTNAVAAIKRACRQLPKMEALDTVHASKEDQESVFAMLAAVLRLGNVSFTVIDNENHVEAVADEGENLPEVNMKNLLLLVIWYGTVQKLFEERDRARGERISLRLFLHHRCHITRFLTSSRRPVRRRRSIFPSLLRFVCICTKLPQSNLSLKECSMVYSRGCDFSFCNYCGKMLNMESKFVTCPLCKFKRNTKEVASIEISYTVTAEAPTP</sequence>
<keyword evidence="2" id="KW-1185">Reference proteome</keyword>
<accession>A0AA39VZ18</accession>
<dbReference type="Gene3D" id="3.30.70.270">
    <property type="match status" value="1"/>
</dbReference>
<gene>
    <name evidence="1" type="ORF">LWI29_033298</name>
</gene>
<proteinExistence type="predicted"/>
<dbReference type="SUPFAM" id="SSF52540">
    <property type="entry name" value="P-loop containing nucleoside triphosphate hydrolases"/>
    <property type="match status" value="1"/>
</dbReference>
<comment type="caution">
    <text evidence="1">The sequence shown here is derived from an EMBL/GenBank/DDBJ whole genome shotgun (WGS) entry which is preliminary data.</text>
</comment>
<dbReference type="Proteomes" id="UP001168877">
    <property type="component" value="Unassembled WGS sequence"/>
</dbReference>
<dbReference type="EMBL" id="JAUESC010000004">
    <property type="protein sequence ID" value="KAK0598287.1"/>
    <property type="molecule type" value="Genomic_DNA"/>
</dbReference>
<evidence type="ECO:0000313" key="2">
    <source>
        <dbReference type="Proteomes" id="UP001168877"/>
    </source>
</evidence>
<dbReference type="InterPro" id="IPR027417">
    <property type="entry name" value="P-loop_NTPase"/>
</dbReference>
<reference evidence="1" key="2">
    <citation type="submission" date="2023-06" db="EMBL/GenBank/DDBJ databases">
        <authorList>
            <person name="Swenson N.G."/>
            <person name="Wegrzyn J.L."/>
            <person name="Mcevoy S.L."/>
        </authorList>
    </citation>
    <scope>NUCLEOTIDE SEQUENCE</scope>
    <source>
        <strain evidence="1">NS2018</strain>
        <tissue evidence="1">Leaf</tissue>
    </source>
</reference>
<organism evidence="1 2">
    <name type="scientific">Acer saccharum</name>
    <name type="common">Sugar maple</name>
    <dbReference type="NCBI Taxonomy" id="4024"/>
    <lineage>
        <taxon>Eukaryota</taxon>
        <taxon>Viridiplantae</taxon>
        <taxon>Streptophyta</taxon>
        <taxon>Embryophyta</taxon>
        <taxon>Tracheophyta</taxon>
        <taxon>Spermatophyta</taxon>
        <taxon>Magnoliopsida</taxon>
        <taxon>eudicotyledons</taxon>
        <taxon>Gunneridae</taxon>
        <taxon>Pentapetalae</taxon>
        <taxon>rosids</taxon>
        <taxon>malvids</taxon>
        <taxon>Sapindales</taxon>
        <taxon>Sapindaceae</taxon>
        <taxon>Hippocastanoideae</taxon>
        <taxon>Acereae</taxon>
        <taxon>Acer</taxon>
    </lineage>
</organism>
<reference evidence="1" key="1">
    <citation type="journal article" date="2022" name="Plant J.">
        <title>Strategies of tolerance reflected in two North American maple genomes.</title>
        <authorList>
            <person name="McEvoy S.L."/>
            <person name="Sezen U.U."/>
            <person name="Trouern-Trend A."/>
            <person name="McMahon S.M."/>
            <person name="Schaberg P.G."/>
            <person name="Yang J."/>
            <person name="Wegrzyn J.L."/>
            <person name="Swenson N.G."/>
        </authorList>
    </citation>
    <scope>NUCLEOTIDE SEQUENCE</scope>
    <source>
        <strain evidence="1">NS2018</strain>
    </source>
</reference>
<dbReference type="Gene3D" id="1.20.120.720">
    <property type="entry name" value="Myosin VI head, motor domain, U50 subdomain"/>
    <property type="match status" value="1"/>
</dbReference>